<proteinExistence type="predicted"/>
<dbReference type="EMBL" id="VCKX01000152">
    <property type="protein sequence ID" value="TMR28042.1"/>
    <property type="molecule type" value="Genomic_DNA"/>
</dbReference>
<dbReference type="AlphaFoldDB" id="A0A5S4G5C1"/>
<dbReference type="Proteomes" id="UP000306628">
    <property type="component" value="Unassembled WGS sequence"/>
</dbReference>
<accession>A0A5S4G5C1</accession>
<name>A0A5S4G5C1_9ACTN</name>
<evidence type="ECO:0000313" key="1">
    <source>
        <dbReference type="EMBL" id="TMR28042.1"/>
    </source>
</evidence>
<sequence>MLSYRAAIDLSPQTLNYVAGMIRRHRKAIGSVWWRLNPGQQALWSWAKVSLGLLPNAFSRQPGSVWTIMSGAG</sequence>
<dbReference type="RefSeq" id="WP_138694505.1">
    <property type="nucleotide sequence ID" value="NZ_JBHSAZ010000107.1"/>
</dbReference>
<dbReference type="OrthoDB" id="3699454at2"/>
<keyword evidence="2" id="KW-1185">Reference proteome</keyword>
<organism evidence="1 2">
    <name type="scientific">Nonomuraea zeae</name>
    <dbReference type="NCBI Taxonomy" id="1642303"/>
    <lineage>
        <taxon>Bacteria</taxon>
        <taxon>Bacillati</taxon>
        <taxon>Actinomycetota</taxon>
        <taxon>Actinomycetes</taxon>
        <taxon>Streptosporangiales</taxon>
        <taxon>Streptosporangiaceae</taxon>
        <taxon>Nonomuraea</taxon>
    </lineage>
</organism>
<evidence type="ECO:0008006" key="3">
    <source>
        <dbReference type="Google" id="ProtNLM"/>
    </source>
</evidence>
<protein>
    <recommendedName>
        <fullName evidence="3">Transposase</fullName>
    </recommendedName>
</protein>
<reference evidence="1 2" key="1">
    <citation type="submission" date="2019-05" db="EMBL/GenBank/DDBJ databases">
        <title>Draft genome sequence of Nonomuraea zeae DSM 100528.</title>
        <authorList>
            <person name="Saricaoglu S."/>
            <person name="Isik K."/>
        </authorList>
    </citation>
    <scope>NUCLEOTIDE SEQUENCE [LARGE SCALE GENOMIC DNA]</scope>
    <source>
        <strain evidence="1 2">DSM 100528</strain>
    </source>
</reference>
<evidence type="ECO:0000313" key="2">
    <source>
        <dbReference type="Proteomes" id="UP000306628"/>
    </source>
</evidence>
<gene>
    <name evidence="1" type="ORF">ETD85_37115</name>
</gene>
<comment type="caution">
    <text evidence="1">The sequence shown here is derived from an EMBL/GenBank/DDBJ whole genome shotgun (WGS) entry which is preliminary data.</text>
</comment>